<reference evidence="4" key="2">
    <citation type="submission" date="2025-09" db="UniProtKB">
        <authorList>
            <consortium name="Ensembl"/>
        </authorList>
    </citation>
    <scope>IDENTIFICATION</scope>
</reference>
<accession>A0A8D0GZP5</accession>
<evidence type="ECO:0000256" key="2">
    <source>
        <dbReference type="ARBA" id="ARBA00022737"/>
    </source>
</evidence>
<evidence type="ECO:0000313" key="5">
    <source>
        <dbReference type="Proteomes" id="UP000694392"/>
    </source>
</evidence>
<proteinExistence type="predicted"/>
<dbReference type="InterPro" id="IPR011333">
    <property type="entry name" value="SKP1/BTB/POZ_sf"/>
</dbReference>
<dbReference type="Ensembl" id="ENSSPUT00000015520.1">
    <property type="protein sequence ID" value="ENSSPUP00000014544.1"/>
    <property type="gene ID" value="ENSSPUG00000011225.1"/>
</dbReference>
<evidence type="ECO:0000313" key="4">
    <source>
        <dbReference type="Ensembl" id="ENSSPUP00000014544.1"/>
    </source>
</evidence>
<reference evidence="4" key="1">
    <citation type="submission" date="2025-08" db="UniProtKB">
        <authorList>
            <consortium name="Ensembl"/>
        </authorList>
    </citation>
    <scope>IDENTIFICATION</scope>
</reference>
<dbReference type="OMA" id="ASRCISQ"/>
<dbReference type="InterPro" id="IPR011705">
    <property type="entry name" value="BACK"/>
</dbReference>
<dbReference type="SUPFAM" id="SSF54695">
    <property type="entry name" value="POZ domain"/>
    <property type="match status" value="1"/>
</dbReference>
<dbReference type="GeneTree" id="ENSGT00940000156265"/>
<feature type="domain" description="BTB" evidence="3">
    <location>
        <begin position="16"/>
        <end position="72"/>
    </location>
</feature>
<dbReference type="PANTHER" id="PTHR24412">
    <property type="entry name" value="KELCH PROTEIN"/>
    <property type="match status" value="1"/>
</dbReference>
<dbReference type="CDD" id="cd18186">
    <property type="entry name" value="BTB_POZ_ZBTB_KLHL-like"/>
    <property type="match status" value="1"/>
</dbReference>
<organism evidence="4 5">
    <name type="scientific">Sphenodon punctatus</name>
    <name type="common">Tuatara</name>
    <name type="synonym">Hatteria punctata</name>
    <dbReference type="NCBI Taxonomy" id="8508"/>
    <lineage>
        <taxon>Eukaryota</taxon>
        <taxon>Metazoa</taxon>
        <taxon>Chordata</taxon>
        <taxon>Craniata</taxon>
        <taxon>Vertebrata</taxon>
        <taxon>Euteleostomi</taxon>
        <taxon>Lepidosauria</taxon>
        <taxon>Sphenodontia</taxon>
        <taxon>Sphenodontidae</taxon>
        <taxon>Sphenodon</taxon>
    </lineage>
</organism>
<keyword evidence="2" id="KW-0677">Repeat</keyword>
<protein>
    <recommendedName>
        <fullName evidence="3">BTB domain-containing protein</fullName>
    </recommendedName>
</protein>
<dbReference type="SMART" id="SM00225">
    <property type="entry name" value="BTB"/>
    <property type="match status" value="1"/>
</dbReference>
<keyword evidence="5" id="KW-1185">Reference proteome</keyword>
<dbReference type="AlphaFoldDB" id="A0A8D0GZP5"/>
<dbReference type="PROSITE" id="PS50097">
    <property type="entry name" value="BTB"/>
    <property type="match status" value="1"/>
</dbReference>
<dbReference type="Pfam" id="PF07707">
    <property type="entry name" value="BACK"/>
    <property type="match status" value="1"/>
</dbReference>
<keyword evidence="1" id="KW-0880">Kelch repeat</keyword>
<dbReference type="Gene3D" id="3.30.710.10">
    <property type="entry name" value="Potassium Channel Kv1.1, Chain A"/>
    <property type="match status" value="1"/>
</dbReference>
<sequence length="153" mass="17331">MLRCRRPMCKMRICFLSLSRLLLTSVSPYFLRMFSSSFREAQDGEVLLQDLASSTLQSVLDYLYTGELTLTAENAQDLFTAACRLQLLPLQETVGRFLVESVSPESCLGLHALARAHNHPALIRAASRCISQNFEPLSEHEDFLHLDPDMLIR</sequence>
<name>A0A8D0GZP5_SPHPU</name>
<evidence type="ECO:0000259" key="3">
    <source>
        <dbReference type="PROSITE" id="PS50097"/>
    </source>
</evidence>
<dbReference type="Proteomes" id="UP000694392">
    <property type="component" value="Unplaced"/>
</dbReference>
<dbReference type="PANTHER" id="PTHR24412:SF469">
    <property type="entry name" value="SI:DKEY-260J18.2 PROTEIN"/>
    <property type="match status" value="1"/>
</dbReference>
<dbReference type="Pfam" id="PF00651">
    <property type="entry name" value="BTB"/>
    <property type="match status" value="1"/>
</dbReference>
<dbReference type="InterPro" id="IPR000210">
    <property type="entry name" value="BTB/POZ_dom"/>
</dbReference>
<dbReference type="Gene3D" id="1.25.40.420">
    <property type="match status" value="1"/>
</dbReference>
<evidence type="ECO:0000256" key="1">
    <source>
        <dbReference type="ARBA" id="ARBA00022441"/>
    </source>
</evidence>
<dbReference type="CDD" id="cd14733">
    <property type="entry name" value="BACK"/>
    <property type="match status" value="1"/>
</dbReference>